<reference evidence="1" key="1">
    <citation type="journal article" date="2023" name="Nat. Commun.">
        <title>Diploid and tetraploid genomes of Acorus and the evolution of monocots.</title>
        <authorList>
            <person name="Ma L."/>
            <person name="Liu K.W."/>
            <person name="Li Z."/>
            <person name="Hsiao Y.Y."/>
            <person name="Qi Y."/>
            <person name="Fu T."/>
            <person name="Tang G.D."/>
            <person name="Zhang D."/>
            <person name="Sun W.H."/>
            <person name="Liu D.K."/>
            <person name="Li Y."/>
            <person name="Chen G.Z."/>
            <person name="Liu X.D."/>
            <person name="Liao X.Y."/>
            <person name="Jiang Y.T."/>
            <person name="Yu X."/>
            <person name="Hao Y."/>
            <person name="Huang J."/>
            <person name="Zhao X.W."/>
            <person name="Ke S."/>
            <person name="Chen Y.Y."/>
            <person name="Wu W.L."/>
            <person name="Hsu J.L."/>
            <person name="Lin Y.F."/>
            <person name="Huang M.D."/>
            <person name="Li C.Y."/>
            <person name="Huang L."/>
            <person name="Wang Z.W."/>
            <person name="Zhao X."/>
            <person name="Zhong W.Y."/>
            <person name="Peng D.H."/>
            <person name="Ahmad S."/>
            <person name="Lan S."/>
            <person name="Zhang J.S."/>
            <person name="Tsai W.C."/>
            <person name="Van de Peer Y."/>
            <person name="Liu Z.J."/>
        </authorList>
    </citation>
    <scope>NUCLEOTIDE SEQUENCE</scope>
    <source>
        <strain evidence="1">CP</strain>
    </source>
</reference>
<reference evidence="1" key="2">
    <citation type="submission" date="2023-06" db="EMBL/GenBank/DDBJ databases">
        <authorList>
            <person name="Ma L."/>
            <person name="Liu K.-W."/>
            <person name="Li Z."/>
            <person name="Hsiao Y.-Y."/>
            <person name="Qi Y."/>
            <person name="Fu T."/>
            <person name="Tang G."/>
            <person name="Zhang D."/>
            <person name="Sun W.-H."/>
            <person name="Liu D.-K."/>
            <person name="Li Y."/>
            <person name="Chen G.-Z."/>
            <person name="Liu X.-D."/>
            <person name="Liao X.-Y."/>
            <person name="Jiang Y.-T."/>
            <person name="Yu X."/>
            <person name="Hao Y."/>
            <person name="Huang J."/>
            <person name="Zhao X.-W."/>
            <person name="Ke S."/>
            <person name="Chen Y.-Y."/>
            <person name="Wu W.-L."/>
            <person name="Hsu J.-L."/>
            <person name="Lin Y.-F."/>
            <person name="Huang M.-D."/>
            <person name="Li C.-Y."/>
            <person name="Huang L."/>
            <person name="Wang Z.-W."/>
            <person name="Zhao X."/>
            <person name="Zhong W.-Y."/>
            <person name="Peng D.-H."/>
            <person name="Ahmad S."/>
            <person name="Lan S."/>
            <person name="Zhang J.-S."/>
            <person name="Tsai W.-C."/>
            <person name="Van De Peer Y."/>
            <person name="Liu Z.-J."/>
        </authorList>
    </citation>
    <scope>NUCLEOTIDE SEQUENCE</scope>
    <source>
        <strain evidence="1">CP</strain>
        <tissue evidence="1">Leaves</tissue>
    </source>
</reference>
<organism evidence="1 2">
    <name type="scientific">Acorus calamus</name>
    <name type="common">Sweet flag</name>
    <dbReference type="NCBI Taxonomy" id="4465"/>
    <lineage>
        <taxon>Eukaryota</taxon>
        <taxon>Viridiplantae</taxon>
        <taxon>Streptophyta</taxon>
        <taxon>Embryophyta</taxon>
        <taxon>Tracheophyta</taxon>
        <taxon>Spermatophyta</taxon>
        <taxon>Magnoliopsida</taxon>
        <taxon>Liliopsida</taxon>
        <taxon>Acoraceae</taxon>
        <taxon>Acorus</taxon>
    </lineage>
</organism>
<name>A0AAV9E644_ACOCL</name>
<accession>A0AAV9E644</accession>
<protein>
    <submittedName>
        <fullName evidence="1">Uncharacterized protein</fullName>
    </submittedName>
</protein>
<sequence>MTFTGEGLAKKKSNLENFLECTTPIVTSQFLPKTSMQSLNRLWHPWEGDTVEYFTLGDLWGCYDEWSAYGTGVPIALRGEETVIQYYVPYLSAIQIYTSSRVLTHFGNIREDRDACDFEVKEFSDSCSDESESDKQWRWDGSSTEECGLEQENLWHLSDRLGHLYFQYFERATPYGRVPLMDKIIDLGRRFPGLLSLKSVDLSPASWMAVAWYPIYHIPTGRTVKDLSACFLTYHTLSSSFQEMGPEGEMDGTERKRTDRKGISLHPFGLATYKLQGSVWTSGNGSGDQETLLSLLSAADSWLKQLRVQHHDFNYFTGIRHW</sequence>
<evidence type="ECO:0000313" key="2">
    <source>
        <dbReference type="Proteomes" id="UP001180020"/>
    </source>
</evidence>
<keyword evidence="2" id="KW-1185">Reference proteome</keyword>
<proteinExistence type="predicted"/>
<evidence type="ECO:0000313" key="1">
    <source>
        <dbReference type="EMBL" id="KAK1307778.1"/>
    </source>
</evidence>
<comment type="caution">
    <text evidence="1">The sequence shown here is derived from an EMBL/GenBank/DDBJ whole genome shotgun (WGS) entry which is preliminary data.</text>
</comment>
<dbReference type="AlphaFoldDB" id="A0AAV9E644"/>
<dbReference type="PANTHER" id="PTHR31343">
    <property type="entry name" value="T15D22.8"/>
    <property type="match status" value="1"/>
</dbReference>
<dbReference type="InterPro" id="IPR008507">
    <property type="entry name" value="DUF789"/>
</dbReference>
<gene>
    <name evidence="1" type="ORF">QJS10_CPA09g01453</name>
</gene>
<dbReference type="PANTHER" id="PTHR31343:SF3">
    <property type="entry name" value="DUF789 DOMAIN-CONTAINING PROTEIN"/>
    <property type="match status" value="1"/>
</dbReference>
<dbReference type="Proteomes" id="UP001180020">
    <property type="component" value="Unassembled WGS sequence"/>
</dbReference>
<dbReference type="Pfam" id="PF05623">
    <property type="entry name" value="DUF789"/>
    <property type="match status" value="1"/>
</dbReference>
<dbReference type="EMBL" id="JAUJYO010000009">
    <property type="protein sequence ID" value="KAK1307778.1"/>
    <property type="molecule type" value="Genomic_DNA"/>
</dbReference>